<dbReference type="PANTHER" id="PTHR40386:SF1">
    <property type="entry name" value="SMALL INTEGRAL MEMBRANE PROTEIN 26"/>
    <property type="match status" value="1"/>
</dbReference>
<evidence type="ECO:0000313" key="4">
    <source>
        <dbReference type="Proteomes" id="UP000092124"/>
    </source>
</evidence>
<feature type="region of interest" description="Disordered" evidence="1">
    <location>
        <begin position="35"/>
        <end position="72"/>
    </location>
</feature>
<reference evidence="3 4" key="1">
    <citation type="submission" date="2016-06" db="EMBL/GenBank/DDBJ databases">
        <title>The Draft Genome Sequence and Annotation of the Desert Woodrat Neotoma lepida.</title>
        <authorList>
            <person name="Campbell M."/>
            <person name="Oakeson K.F."/>
            <person name="Yandell M."/>
            <person name="Halpert J.R."/>
            <person name="Dearing D."/>
        </authorList>
    </citation>
    <scope>NUCLEOTIDE SEQUENCE [LARGE SCALE GENOMIC DNA]</scope>
    <source>
        <strain evidence="3">417</strain>
        <tissue evidence="3">Liver</tissue>
    </source>
</reference>
<dbReference type="PANTHER" id="PTHR40386">
    <property type="entry name" value="SMALL INTEGRAL MEMBRANE PROTEIN 26"/>
    <property type="match status" value="1"/>
</dbReference>
<dbReference type="STRING" id="56216.A0A1A6HEV7"/>
<proteinExistence type="predicted"/>
<protein>
    <recommendedName>
        <fullName evidence="5">Small integral membrane protein 26</fullName>
    </recommendedName>
</protein>
<evidence type="ECO:0000256" key="1">
    <source>
        <dbReference type="SAM" id="MobiDB-lite"/>
    </source>
</evidence>
<evidence type="ECO:0008006" key="5">
    <source>
        <dbReference type="Google" id="ProtNLM"/>
    </source>
</evidence>
<dbReference type="AlphaFoldDB" id="A0A1A6HEV7"/>
<evidence type="ECO:0000313" key="3">
    <source>
        <dbReference type="EMBL" id="OBS76799.1"/>
    </source>
</evidence>
<keyword evidence="4" id="KW-1185">Reference proteome</keyword>
<keyword evidence="2" id="KW-1133">Transmembrane helix</keyword>
<sequence>MRPEQASLWYRRMAMVYAFGAWSVLGSAIFLTRNQKPSGRVPRRDRPRDEVEQKDDLRNESPVSTSEASDLEREINEPIEGLYVKTYVKYSENFVPVTQRIKDYLQSWTGGPGPES</sequence>
<name>A0A1A6HEV7_NEOLE</name>
<organism evidence="3 4">
    <name type="scientific">Neotoma lepida</name>
    <name type="common">Desert woodrat</name>
    <dbReference type="NCBI Taxonomy" id="56216"/>
    <lineage>
        <taxon>Eukaryota</taxon>
        <taxon>Metazoa</taxon>
        <taxon>Chordata</taxon>
        <taxon>Craniata</taxon>
        <taxon>Vertebrata</taxon>
        <taxon>Euteleostomi</taxon>
        <taxon>Mammalia</taxon>
        <taxon>Eutheria</taxon>
        <taxon>Euarchontoglires</taxon>
        <taxon>Glires</taxon>
        <taxon>Rodentia</taxon>
        <taxon>Myomorpha</taxon>
        <taxon>Muroidea</taxon>
        <taxon>Cricetidae</taxon>
        <taxon>Neotominae</taxon>
        <taxon>Neotoma</taxon>
    </lineage>
</organism>
<keyword evidence="2" id="KW-0472">Membrane</keyword>
<feature type="compositionally biased region" description="Basic and acidic residues" evidence="1">
    <location>
        <begin position="42"/>
        <end position="59"/>
    </location>
</feature>
<evidence type="ECO:0000256" key="2">
    <source>
        <dbReference type="SAM" id="Phobius"/>
    </source>
</evidence>
<dbReference type="InterPro" id="IPR038831">
    <property type="entry name" value="SMIM26"/>
</dbReference>
<comment type="caution">
    <text evidence="3">The sequence shown here is derived from an EMBL/GenBank/DDBJ whole genome shotgun (WGS) entry which is preliminary data.</text>
</comment>
<keyword evidence="2" id="KW-0812">Transmembrane</keyword>
<dbReference type="Proteomes" id="UP000092124">
    <property type="component" value="Unassembled WGS sequence"/>
</dbReference>
<dbReference type="OrthoDB" id="9905290at2759"/>
<feature type="transmembrane region" description="Helical" evidence="2">
    <location>
        <begin position="12"/>
        <end position="31"/>
    </location>
</feature>
<gene>
    <name evidence="3" type="ORF">A6R68_16747</name>
</gene>
<accession>A0A1A6HEV7</accession>
<dbReference type="EMBL" id="LZPO01034865">
    <property type="protein sequence ID" value="OBS76799.1"/>
    <property type="molecule type" value="Genomic_DNA"/>
</dbReference>